<evidence type="ECO:0000313" key="3">
    <source>
        <dbReference type="Proteomes" id="UP001172721"/>
    </source>
</evidence>
<dbReference type="EMBL" id="JAUHTR010000001">
    <property type="protein sequence ID" value="MDN4523036.1"/>
    <property type="molecule type" value="Genomic_DNA"/>
</dbReference>
<dbReference type="RefSeq" id="WP_301164103.1">
    <property type="nucleotide sequence ID" value="NZ_JAUHTR010000001.1"/>
</dbReference>
<evidence type="ECO:0000256" key="1">
    <source>
        <dbReference type="SAM" id="Phobius"/>
    </source>
</evidence>
<protein>
    <submittedName>
        <fullName evidence="2">Uncharacterized protein</fullName>
    </submittedName>
</protein>
<name>A0ABT8HQL8_9BACL</name>
<gene>
    <name evidence="2" type="ORF">QYB97_01040</name>
</gene>
<accession>A0ABT8HQL8</accession>
<organism evidence="2 3">
    <name type="scientific">Fictibacillus fluitans</name>
    <dbReference type="NCBI Taxonomy" id="3058422"/>
    <lineage>
        <taxon>Bacteria</taxon>
        <taxon>Bacillati</taxon>
        <taxon>Bacillota</taxon>
        <taxon>Bacilli</taxon>
        <taxon>Bacillales</taxon>
        <taxon>Fictibacillaceae</taxon>
        <taxon>Fictibacillus</taxon>
    </lineage>
</organism>
<evidence type="ECO:0000313" key="2">
    <source>
        <dbReference type="EMBL" id="MDN4523036.1"/>
    </source>
</evidence>
<proteinExistence type="predicted"/>
<feature type="transmembrane region" description="Helical" evidence="1">
    <location>
        <begin position="32"/>
        <end position="53"/>
    </location>
</feature>
<sequence length="63" mass="7121">MKRNYLWFLIPIVVIMVFMVSQLMAPVKIGEVLAVIIFSIISGSTIGLVLSFVNKSMFRSKRS</sequence>
<keyword evidence="1" id="KW-1133">Transmembrane helix</keyword>
<keyword evidence="3" id="KW-1185">Reference proteome</keyword>
<feature type="transmembrane region" description="Helical" evidence="1">
    <location>
        <begin position="5"/>
        <end position="26"/>
    </location>
</feature>
<comment type="caution">
    <text evidence="2">The sequence shown here is derived from an EMBL/GenBank/DDBJ whole genome shotgun (WGS) entry which is preliminary data.</text>
</comment>
<keyword evidence="1" id="KW-0812">Transmembrane</keyword>
<reference evidence="2" key="1">
    <citation type="submission" date="2023-07" db="EMBL/GenBank/DDBJ databases">
        <title>Fictibacillus sp. isolated from freshwater pond.</title>
        <authorList>
            <person name="Kirdat K."/>
            <person name="Bhat A."/>
            <person name="Mourya A."/>
            <person name="Yadav A."/>
        </authorList>
    </citation>
    <scope>NUCLEOTIDE SEQUENCE</scope>
    <source>
        <strain evidence="2">NE201</strain>
    </source>
</reference>
<dbReference type="Proteomes" id="UP001172721">
    <property type="component" value="Unassembled WGS sequence"/>
</dbReference>
<keyword evidence="1" id="KW-0472">Membrane</keyword>